<evidence type="ECO:0000256" key="3">
    <source>
        <dbReference type="ARBA" id="ARBA00022679"/>
    </source>
</evidence>
<dbReference type="InterPro" id="IPR007848">
    <property type="entry name" value="Small_mtfrase_dom"/>
</dbReference>
<evidence type="ECO:0000313" key="7">
    <source>
        <dbReference type="EMBL" id="MCA9386627.1"/>
    </source>
</evidence>
<evidence type="ECO:0000256" key="4">
    <source>
        <dbReference type="ARBA" id="ARBA00022691"/>
    </source>
</evidence>
<dbReference type="InterPro" id="IPR004556">
    <property type="entry name" value="HemK-like"/>
</dbReference>
<dbReference type="EC" id="2.1.1.297" evidence="1"/>
<sequence>MRKLSAYEINQLNKHNIDPYFLDLNSIDNKPVEYITGFAEFYGRDFIVNENTLIPRIETERIIDLAFENLPEGKVDFIDVGTGSGAIGITFAKELERKRIEYRGILSDSLDEALNIARSNIKKLKAYSLEPVTSNLFTSVSKQKFNTIFANLPYIPTSRISTLASSVKDFEPVSALDGGEDGLDLIRKLIYSTSEYLEKDGVLILEVDDTHTHKFSEEFIGWEIEIFTDLNGKNRFWVCKINS</sequence>
<accession>A0A955L9J0</accession>
<dbReference type="PANTHER" id="PTHR18895:SF74">
    <property type="entry name" value="MTRF1L RELEASE FACTOR GLUTAMINE METHYLTRANSFERASE"/>
    <property type="match status" value="1"/>
</dbReference>
<dbReference type="PANTHER" id="PTHR18895">
    <property type="entry name" value="HEMK METHYLTRANSFERASE"/>
    <property type="match status" value="1"/>
</dbReference>
<dbReference type="SUPFAM" id="SSF53335">
    <property type="entry name" value="S-adenosyl-L-methionine-dependent methyltransferases"/>
    <property type="match status" value="1"/>
</dbReference>
<name>A0A955L9J0_9BACT</name>
<comment type="caution">
    <text evidence="7">The sequence shown here is derived from an EMBL/GenBank/DDBJ whole genome shotgun (WGS) entry which is preliminary data.</text>
</comment>
<evidence type="ECO:0000256" key="2">
    <source>
        <dbReference type="ARBA" id="ARBA00022603"/>
    </source>
</evidence>
<reference evidence="7" key="2">
    <citation type="journal article" date="2021" name="Microbiome">
        <title>Successional dynamics and alternative stable states in a saline activated sludge microbial community over 9 years.</title>
        <authorList>
            <person name="Wang Y."/>
            <person name="Ye J."/>
            <person name="Ju F."/>
            <person name="Liu L."/>
            <person name="Boyd J.A."/>
            <person name="Deng Y."/>
            <person name="Parks D.H."/>
            <person name="Jiang X."/>
            <person name="Yin X."/>
            <person name="Woodcroft B.J."/>
            <person name="Tyson G.W."/>
            <person name="Hugenholtz P."/>
            <person name="Polz M.F."/>
            <person name="Zhang T."/>
        </authorList>
    </citation>
    <scope>NUCLEOTIDE SEQUENCE</scope>
    <source>
        <strain evidence="7">HKST-UBA09</strain>
    </source>
</reference>
<dbReference type="CDD" id="cd02440">
    <property type="entry name" value="AdoMet_MTases"/>
    <property type="match status" value="1"/>
</dbReference>
<dbReference type="AlphaFoldDB" id="A0A955L9J0"/>
<keyword evidence="3" id="KW-0808">Transferase</keyword>
<keyword evidence="4" id="KW-0949">S-adenosyl-L-methionine</keyword>
<dbReference type="InterPro" id="IPR029063">
    <property type="entry name" value="SAM-dependent_MTases_sf"/>
</dbReference>
<organism evidence="7 8">
    <name type="scientific">Candidatus Dojkabacteria bacterium</name>
    <dbReference type="NCBI Taxonomy" id="2099670"/>
    <lineage>
        <taxon>Bacteria</taxon>
        <taxon>Candidatus Dojkabacteria</taxon>
    </lineage>
</organism>
<dbReference type="InterPro" id="IPR050320">
    <property type="entry name" value="N5-glutamine_MTase"/>
</dbReference>
<keyword evidence="2 7" id="KW-0489">Methyltransferase</keyword>
<gene>
    <name evidence="7" type="ORF">KC669_01190</name>
</gene>
<evidence type="ECO:0000256" key="5">
    <source>
        <dbReference type="ARBA" id="ARBA00048391"/>
    </source>
</evidence>
<feature type="domain" description="Methyltransferase small" evidence="6">
    <location>
        <begin position="68"/>
        <end position="154"/>
    </location>
</feature>
<dbReference type="GO" id="GO:0032259">
    <property type="term" value="P:methylation"/>
    <property type="evidence" value="ECO:0007669"/>
    <property type="project" value="UniProtKB-KW"/>
</dbReference>
<dbReference type="NCBIfam" id="TIGR00536">
    <property type="entry name" value="hemK_fam"/>
    <property type="match status" value="1"/>
</dbReference>
<reference evidence="7" key="1">
    <citation type="submission" date="2020-04" db="EMBL/GenBank/DDBJ databases">
        <authorList>
            <person name="Zhang T."/>
        </authorList>
    </citation>
    <scope>NUCLEOTIDE SEQUENCE</scope>
    <source>
        <strain evidence="7">HKST-UBA09</strain>
    </source>
</reference>
<dbReference type="GO" id="GO:0102559">
    <property type="term" value="F:peptide chain release factor N(5)-glutamine methyltransferase activity"/>
    <property type="evidence" value="ECO:0007669"/>
    <property type="project" value="UniProtKB-EC"/>
</dbReference>
<protein>
    <recommendedName>
        <fullName evidence="1">peptide chain release factor N(5)-glutamine methyltransferase</fullName>
        <ecNumber evidence="1">2.1.1.297</ecNumber>
    </recommendedName>
</protein>
<evidence type="ECO:0000313" key="8">
    <source>
        <dbReference type="Proteomes" id="UP000714915"/>
    </source>
</evidence>
<comment type="catalytic activity">
    <reaction evidence="5">
        <text>L-glutaminyl-[peptide chain release factor] + S-adenosyl-L-methionine = N(5)-methyl-L-glutaminyl-[peptide chain release factor] + S-adenosyl-L-homocysteine + H(+)</text>
        <dbReference type="Rhea" id="RHEA:42896"/>
        <dbReference type="Rhea" id="RHEA-COMP:10271"/>
        <dbReference type="Rhea" id="RHEA-COMP:10272"/>
        <dbReference type="ChEBI" id="CHEBI:15378"/>
        <dbReference type="ChEBI" id="CHEBI:30011"/>
        <dbReference type="ChEBI" id="CHEBI:57856"/>
        <dbReference type="ChEBI" id="CHEBI:59789"/>
        <dbReference type="ChEBI" id="CHEBI:61891"/>
        <dbReference type="EC" id="2.1.1.297"/>
    </reaction>
</comment>
<dbReference type="EMBL" id="JAGQLF010000009">
    <property type="protein sequence ID" value="MCA9386627.1"/>
    <property type="molecule type" value="Genomic_DNA"/>
</dbReference>
<dbReference type="Pfam" id="PF05175">
    <property type="entry name" value="MTS"/>
    <property type="match status" value="1"/>
</dbReference>
<proteinExistence type="predicted"/>
<dbReference type="Gene3D" id="3.40.50.150">
    <property type="entry name" value="Vaccinia Virus protein VP39"/>
    <property type="match status" value="1"/>
</dbReference>
<evidence type="ECO:0000256" key="1">
    <source>
        <dbReference type="ARBA" id="ARBA00012771"/>
    </source>
</evidence>
<evidence type="ECO:0000259" key="6">
    <source>
        <dbReference type="Pfam" id="PF05175"/>
    </source>
</evidence>
<dbReference type="Proteomes" id="UP000714915">
    <property type="component" value="Unassembled WGS sequence"/>
</dbReference>